<keyword evidence="4" id="KW-1185">Reference proteome</keyword>
<feature type="compositionally biased region" description="Polar residues" evidence="1">
    <location>
        <begin position="1041"/>
        <end position="1055"/>
    </location>
</feature>
<feature type="compositionally biased region" description="Acidic residues" evidence="1">
    <location>
        <begin position="430"/>
        <end position="454"/>
    </location>
</feature>
<accession>A0A9P9BJL7</accession>
<dbReference type="InterPro" id="IPR055781">
    <property type="entry name" value="DUF7357"/>
</dbReference>
<sequence length="1368" mass="147079">MADTTMRLRVVVQRNGLPETRYMLPVPLEGNPTIAKLLELVNSCTPIESDEWGLEDYAVELPAPDGTRNECFHFQSVREVLKEDEQVFIRPLQTDDLRRRRISGRYQISSDGKHLVDGVAFGRPLLRGAPSRPGIFIPPRKRRRLLNSSEEENSYQNTESMQLLLTNGEDATHDPDFEQVADGMNADFSPSGSDSDVDSGDSDYEADEDLADEVEALQRENTEIDDGVMDMGVDAQLPRQRPDSRRSQAAPQEITLEALDNMGALRAAFPAAPIDLCERVLAANHNDLKLAYINLKEAFDPALPESAVLSGKLFNTHTRGAPEGQGSSTTAARQGAPQGNDDAMEDENDSGSGSDDDVPDLVKRYDRCGLPPGSISSGHGLASMAAITGVSTGGDSQATSTTLRPTKIVFADEDEAADTTSSSESSSSSESEDSSEDDNDNDDDDDDDDSDSSDSQDGGNGSWTLPQPRDPMLDSDSDDSSFDGDDDSDDDSSADSSEGDEAGSDDDSDSGPEEMTAKEVVPVITQKPAVGDTSSESESSDSSSSDSDSSSDDSSSGDKAPTAPAQTRSQPVVAKQAQPTVAPGQGKACTKSRNARRRAAKKAQKEQQQSGVGQDGEAPEAIGDPTLQTFDEKAAFEAKRQALLDALANGGIEVGPGGSTNLGQANPPVPSSKRKRDEEPVLSERQQQDSMDIVDNDTPPPAATQPTSPESQQKRQRFDLAAGKRLLFGALGLRAPKTADDAEKVRSQLMKDVRPLVNARLEADKAKKEMELSKSHDAEDEDPDAWREKINYRAVECCQEGIVLSEPPFPFVQRWDPQQQGLWNGKKNKRGGKGKKADRNQGQPGGKKRRHDDSLQDESFYDDTSFNGVAGALDDDAMLDYDDPVPDEAKNSGEGDASQFTDIEDLPSLPKDPSTLPSLQAQDAKVGMVITWKKWSCSAATKWQPLISDVTAVVIRVENEGSTLEVCLAKRDRHLDRAAKRYDEVTGQRLYDKFEAPDINDDEDENEALEDEQDDDGFRALDFTELLEPRVVQQAADDKASTQPEAAQTNGNSHSDPAIGLIPSIEQSSGQVPGLSGPSASSMVMAADGGNERDVAVNTGVPEQSGKSSMPLSGNSSSDPATAQAGQGHPTSQIESGLLREPSPSEQHSTSISDVRQPKEPAPLSQPLEDPSRYEGDLDAQMVDKPDHVVHETQPDTDSSAHTPMPFHDAMSNASAPLSNTHDDDTPLFHGIEDDEDDVIAGTPPGTRPRLREPTPMSSVASGRQPDPITAHDVLEPDTYKVLSTSDVAAVIFNSQSDDDGDGGYSDGPFARHNDATKQPLEQPSQAGQDAEYEAVIRELDGSPEPSPADGDAPLSRSHSAYSESRQP</sequence>
<feature type="region of interest" description="Disordered" evidence="1">
    <location>
        <begin position="993"/>
        <end position="1015"/>
    </location>
</feature>
<feature type="region of interest" description="Disordered" evidence="1">
    <location>
        <begin position="1294"/>
        <end position="1368"/>
    </location>
</feature>
<dbReference type="GeneID" id="70186579"/>
<feature type="compositionally biased region" description="Polar residues" evidence="1">
    <location>
        <begin position="1101"/>
        <end position="1135"/>
    </location>
</feature>
<feature type="compositionally biased region" description="Low complexity" evidence="1">
    <location>
        <begin position="534"/>
        <end position="554"/>
    </location>
</feature>
<proteinExistence type="predicted"/>
<dbReference type="EMBL" id="JAGTJQ010000008">
    <property type="protein sequence ID" value="KAH7025704.1"/>
    <property type="molecule type" value="Genomic_DNA"/>
</dbReference>
<feature type="compositionally biased region" description="Polar residues" evidence="1">
    <location>
        <begin position="154"/>
        <end position="165"/>
    </location>
</feature>
<feature type="region of interest" description="Disordered" evidence="1">
    <location>
        <begin position="650"/>
        <end position="719"/>
    </location>
</feature>
<evidence type="ECO:0000256" key="1">
    <source>
        <dbReference type="SAM" id="MobiDB-lite"/>
    </source>
</evidence>
<feature type="compositionally biased region" description="Acidic residues" evidence="1">
    <location>
        <begin position="473"/>
        <end position="512"/>
    </location>
</feature>
<evidence type="ECO:0000313" key="3">
    <source>
        <dbReference type="EMBL" id="KAH7025704.1"/>
    </source>
</evidence>
<comment type="caution">
    <text evidence="3">The sequence shown here is derived from an EMBL/GenBank/DDBJ whole genome shotgun (WGS) entry which is preliminary data.</text>
</comment>
<dbReference type="Proteomes" id="UP000756346">
    <property type="component" value="Unassembled WGS sequence"/>
</dbReference>
<feature type="compositionally biased region" description="Acidic residues" evidence="1">
    <location>
        <begin position="342"/>
        <end position="359"/>
    </location>
</feature>
<feature type="region of interest" description="Disordered" evidence="1">
    <location>
        <begin position="815"/>
        <end position="863"/>
    </location>
</feature>
<dbReference type="OrthoDB" id="5368821at2759"/>
<feature type="compositionally biased region" description="Basic and acidic residues" evidence="1">
    <location>
        <begin position="1170"/>
        <end position="1194"/>
    </location>
</feature>
<feature type="compositionally biased region" description="Acidic residues" evidence="1">
    <location>
        <begin position="877"/>
        <end position="886"/>
    </location>
</feature>
<feature type="region of interest" description="Disordered" evidence="1">
    <location>
        <begin position="1033"/>
        <end position="1275"/>
    </location>
</feature>
<feature type="compositionally biased region" description="Polar residues" evidence="1">
    <location>
        <begin position="1144"/>
        <end position="1154"/>
    </location>
</feature>
<evidence type="ECO:0000313" key="4">
    <source>
        <dbReference type="Proteomes" id="UP000756346"/>
    </source>
</evidence>
<feature type="compositionally biased region" description="Basic residues" evidence="1">
    <location>
        <begin position="593"/>
        <end position="602"/>
    </location>
</feature>
<feature type="compositionally biased region" description="Polar residues" evidence="1">
    <location>
        <begin position="1357"/>
        <end position="1368"/>
    </location>
</feature>
<dbReference type="RefSeq" id="XP_046008921.1">
    <property type="nucleotide sequence ID" value="XM_046157033.1"/>
</dbReference>
<organism evidence="3 4">
    <name type="scientific">Microdochium trichocladiopsis</name>
    <dbReference type="NCBI Taxonomy" id="1682393"/>
    <lineage>
        <taxon>Eukaryota</taxon>
        <taxon>Fungi</taxon>
        <taxon>Dikarya</taxon>
        <taxon>Ascomycota</taxon>
        <taxon>Pezizomycotina</taxon>
        <taxon>Sordariomycetes</taxon>
        <taxon>Xylariomycetidae</taxon>
        <taxon>Xylariales</taxon>
        <taxon>Microdochiaceae</taxon>
        <taxon>Microdochium</taxon>
    </lineage>
</organism>
<feature type="compositionally biased region" description="Polar residues" evidence="1">
    <location>
        <begin position="389"/>
        <end position="404"/>
    </location>
</feature>
<reference evidence="3" key="1">
    <citation type="journal article" date="2021" name="Nat. Commun.">
        <title>Genetic determinants of endophytism in the Arabidopsis root mycobiome.</title>
        <authorList>
            <person name="Mesny F."/>
            <person name="Miyauchi S."/>
            <person name="Thiergart T."/>
            <person name="Pickel B."/>
            <person name="Atanasova L."/>
            <person name="Karlsson M."/>
            <person name="Huettel B."/>
            <person name="Barry K.W."/>
            <person name="Haridas S."/>
            <person name="Chen C."/>
            <person name="Bauer D."/>
            <person name="Andreopoulos W."/>
            <person name="Pangilinan J."/>
            <person name="LaButti K."/>
            <person name="Riley R."/>
            <person name="Lipzen A."/>
            <person name="Clum A."/>
            <person name="Drula E."/>
            <person name="Henrissat B."/>
            <person name="Kohler A."/>
            <person name="Grigoriev I.V."/>
            <person name="Martin F.M."/>
            <person name="Hacquard S."/>
        </authorList>
    </citation>
    <scope>NUCLEOTIDE SEQUENCE</scope>
    <source>
        <strain evidence="3">MPI-CAGE-CH-0230</strain>
    </source>
</reference>
<dbReference type="Pfam" id="PF24054">
    <property type="entry name" value="DUF7357"/>
    <property type="match status" value="1"/>
</dbReference>
<gene>
    <name evidence="3" type="ORF">B0I36DRAFT_351683</name>
</gene>
<feature type="domain" description="DUF7357" evidence="2">
    <location>
        <begin position="6"/>
        <end position="140"/>
    </location>
</feature>
<feature type="region of interest" description="Disordered" evidence="1">
    <location>
        <begin position="132"/>
        <end position="205"/>
    </location>
</feature>
<name>A0A9P9BJL7_9PEZI</name>
<protein>
    <recommendedName>
        <fullName evidence="2">DUF7357 domain-containing protein</fullName>
    </recommendedName>
</protein>
<feature type="region of interest" description="Disordered" evidence="1">
    <location>
        <begin position="877"/>
        <end position="917"/>
    </location>
</feature>
<feature type="compositionally biased region" description="Acidic residues" evidence="1">
    <location>
        <begin position="998"/>
        <end position="1015"/>
    </location>
</feature>
<evidence type="ECO:0000259" key="2">
    <source>
        <dbReference type="Pfam" id="PF24054"/>
    </source>
</evidence>
<feature type="compositionally biased region" description="Low complexity" evidence="1">
    <location>
        <begin position="418"/>
        <end position="429"/>
    </location>
</feature>
<feature type="compositionally biased region" description="Acidic residues" evidence="1">
    <location>
        <begin position="195"/>
        <end position="205"/>
    </location>
</feature>
<feature type="compositionally biased region" description="Basic and acidic residues" evidence="1">
    <location>
        <begin position="765"/>
        <end position="777"/>
    </location>
</feature>
<feature type="region of interest" description="Disordered" evidence="1">
    <location>
        <begin position="316"/>
        <end position="633"/>
    </location>
</feature>
<feature type="region of interest" description="Disordered" evidence="1">
    <location>
        <begin position="765"/>
        <end position="785"/>
    </location>
</feature>
<feature type="compositionally biased region" description="Basic residues" evidence="1">
    <location>
        <begin position="826"/>
        <end position="836"/>
    </location>
</feature>